<sequence length="320" mass="36312">MSELSHGPETRKFRRYRAKLQSLKSSPHRSEQLQARYLLDLARTSRFVELNGVVHHYHDSGPHDGRGTVLLIHGWDCWWLWWHHVIRALNREGYRTIAYDLRGHGWSERDTGGNYSTDVLTDDFTQLVDYLDLEAFHVAAFSYGPVIALQYAHRCPGKVQSMVLFNFGLSESGLVVEQIAPAIITFTFNSVLRQVGWWLPVYMFARLVLSRNTVLKSDILMAFDSLGLCDPKAIEQTTREIASVRVAVEVRRLVREIEVPVLFAAGEGDPIMTCENTRKLADLSASARFCCVPDCGHLMTIELPETVSQLILDHVSRVAS</sequence>
<dbReference type="Pfam" id="PF12146">
    <property type="entry name" value="Hydrolase_4"/>
    <property type="match status" value="1"/>
</dbReference>
<dbReference type="SUPFAM" id="SSF53474">
    <property type="entry name" value="alpha/beta-Hydrolases"/>
    <property type="match status" value="1"/>
</dbReference>
<dbReference type="PANTHER" id="PTHR43798:SF33">
    <property type="entry name" value="HYDROLASE, PUTATIVE (AFU_ORTHOLOGUE AFUA_2G14860)-RELATED"/>
    <property type="match status" value="1"/>
</dbReference>
<dbReference type="InterPro" id="IPR050266">
    <property type="entry name" value="AB_hydrolase_sf"/>
</dbReference>
<accession>A0ABR9XTK5</accession>
<comment type="caution">
    <text evidence="2">The sequence shown here is derived from an EMBL/GenBank/DDBJ whole genome shotgun (WGS) entry which is preliminary data.</text>
</comment>
<reference evidence="2 3" key="1">
    <citation type="journal article" date="2020" name="Microorganisms">
        <title>Simultaneous Genome Sequencing of Prosthecochloris ethylica and Desulfuromonas acetoxidans within a Syntrophic Mixture Reveals Unique Pili and Protein Interactions.</title>
        <authorList>
            <person name="Kyndt J.A."/>
            <person name="Van Beeumen J.J."/>
            <person name="Meyer T.E."/>
        </authorList>
    </citation>
    <scope>NUCLEOTIDE SEQUENCE [LARGE SCALE GENOMIC DNA]</scope>
    <source>
        <strain evidence="2 3">N3</strain>
    </source>
</reference>
<feature type="domain" description="Serine aminopeptidase S33" evidence="1">
    <location>
        <begin position="66"/>
        <end position="302"/>
    </location>
</feature>
<keyword evidence="3" id="KW-1185">Reference proteome</keyword>
<dbReference type="RefSeq" id="WP_175187671.1">
    <property type="nucleotide sequence ID" value="NZ_JABVZQ010000015.1"/>
</dbReference>
<organism evidence="2 3">
    <name type="scientific">Prosthecochloris ethylica</name>
    <dbReference type="NCBI Taxonomy" id="2743976"/>
    <lineage>
        <taxon>Bacteria</taxon>
        <taxon>Pseudomonadati</taxon>
        <taxon>Chlorobiota</taxon>
        <taxon>Chlorobiia</taxon>
        <taxon>Chlorobiales</taxon>
        <taxon>Chlorobiaceae</taxon>
        <taxon>Prosthecochloris</taxon>
    </lineage>
</organism>
<dbReference type="PRINTS" id="PR00111">
    <property type="entry name" value="ABHYDROLASE"/>
</dbReference>
<dbReference type="EMBL" id="JADGII010000018">
    <property type="protein sequence ID" value="MBF0637353.1"/>
    <property type="molecule type" value="Genomic_DNA"/>
</dbReference>
<dbReference type="InterPro" id="IPR022742">
    <property type="entry name" value="Hydrolase_4"/>
</dbReference>
<dbReference type="Gene3D" id="3.40.50.1820">
    <property type="entry name" value="alpha/beta hydrolase"/>
    <property type="match status" value="1"/>
</dbReference>
<evidence type="ECO:0000259" key="1">
    <source>
        <dbReference type="Pfam" id="PF12146"/>
    </source>
</evidence>
<protein>
    <submittedName>
        <fullName evidence="2">Alpha/beta hydrolase</fullName>
    </submittedName>
</protein>
<dbReference type="PRINTS" id="PR00412">
    <property type="entry name" value="EPOXHYDRLASE"/>
</dbReference>
<gene>
    <name evidence="2" type="ORF">INT08_09260</name>
</gene>
<dbReference type="GO" id="GO:0016787">
    <property type="term" value="F:hydrolase activity"/>
    <property type="evidence" value="ECO:0007669"/>
    <property type="project" value="UniProtKB-KW"/>
</dbReference>
<dbReference type="InterPro" id="IPR000073">
    <property type="entry name" value="AB_hydrolase_1"/>
</dbReference>
<dbReference type="Proteomes" id="UP000619838">
    <property type="component" value="Unassembled WGS sequence"/>
</dbReference>
<dbReference type="InterPro" id="IPR000639">
    <property type="entry name" value="Epox_hydrolase-like"/>
</dbReference>
<dbReference type="PANTHER" id="PTHR43798">
    <property type="entry name" value="MONOACYLGLYCEROL LIPASE"/>
    <property type="match status" value="1"/>
</dbReference>
<name>A0ABR9XTK5_9CHLB</name>
<dbReference type="InterPro" id="IPR029058">
    <property type="entry name" value="AB_hydrolase_fold"/>
</dbReference>
<evidence type="ECO:0000313" key="3">
    <source>
        <dbReference type="Proteomes" id="UP000619838"/>
    </source>
</evidence>
<keyword evidence="2" id="KW-0378">Hydrolase</keyword>
<proteinExistence type="predicted"/>
<evidence type="ECO:0000313" key="2">
    <source>
        <dbReference type="EMBL" id="MBF0637353.1"/>
    </source>
</evidence>